<proteinExistence type="inferred from homology"/>
<name>A0ABT7YB64_9BACT</name>
<evidence type="ECO:0000256" key="2">
    <source>
        <dbReference type="SAM" id="MobiDB-lite"/>
    </source>
</evidence>
<dbReference type="PANTHER" id="PTHR47814">
    <property type="entry name" value="PEPTIDYL-TRNA HYDROLASE ARFB"/>
    <property type="match status" value="1"/>
</dbReference>
<dbReference type="InterPro" id="IPR045853">
    <property type="entry name" value="Pep_chain_release_fac_I_sf"/>
</dbReference>
<feature type="compositionally biased region" description="Basic and acidic residues" evidence="2">
    <location>
        <begin position="117"/>
        <end position="141"/>
    </location>
</feature>
<protein>
    <submittedName>
        <fullName evidence="4">Alternative ribosome rescue aminoacyl-tRNA hydrolase ArfB</fullName>
        <ecNumber evidence="4">3.1.1.29</ecNumber>
    </submittedName>
</protein>
<evidence type="ECO:0000259" key="3">
    <source>
        <dbReference type="PROSITE" id="PS00745"/>
    </source>
</evidence>
<feature type="domain" description="Prokaryotic-type class I peptide chain release factors" evidence="3">
    <location>
        <begin position="24"/>
        <end position="40"/>
    </location>
</feature>
<comment type="caution">
    <text evidence="4">The sequence shown here is derived from an EMBL/GenBank/DDBJ whole genome shotgun (WGS) entry which is preliminary data.</text>
</comment>
<dbReference type="EC" id="3.1.1.29" evidence="4"/>
<dbReference type="Pfam" id="PF00472">
    <property type="entry name" value="RF-1"/>
    <property type="match status" value="1"/>
</dbReference>
<dbReference type="PROSITE" id="PS00745">
    <property type="entry name" value="RF_PROK_I"/>
    <property type="match status" value="1"/>
</dbReference>
<dbReference type="EMBL" id="JAUEPH010000002">
    <property type="protein sequence ID" value="MDN3203754.1"/>
    <property type="molecule type" value="Genomic_DNA"/>
</dbReference>
<comment type="similarity">
    <text evidence="1">Belongs to the prokaryotic/mitochondrial release factor family.</text>
</comment>
<feature type="region of interest" description="Disordered" evidence="2">
    <location>
        <begin position="109"/>
        <end position="141"/>
    </location>
</feature>
<dbReference type="NCBIfam" id="NF006718">
    <property type="entry name" value="PRK09256.1"/>
    <property type="match status" value="1"/>
</dbReference>
<sequence>MKNPITERVTSGNFLKELKFQTARSGGPGGQHVNKVETKVLLSFDIRASEELTEEEKEFLVKKLKSKISTEAVLQISSQEKRSQIQNKEIAIKKFNRLLVKAFEKTKVRKKTKPKKSAIEKRLKEKKSRSEIKANRGWKRE</sequence>
<dbReference type="RefSeq" id="WP_289999311.1">
    <property type="nucleotide sequence ID" value="NZ_JAUEPH010000002.1"/>
</dbReference>
<dbReference type="SUPFAM" id="SSF75620">
    <property type="entry name" value="Release factor"/>
    <property type="match status" value="1"/>
</dbReference>
<accession>A0ABT7YB64</accession>
<evidence type="ECO:0000313" key="4">
    <source>
        <dbReference type="EMBL" id="MDN3203754.1"/>
    </source>
</evidence>
<dbReference type="InterPro" id="IPR000352">
    <property type="entry name" value="Pep_chain_release_fac_I"/>
</dbReference>
<dbReference type="GO" id="GO:0004045">
    <property type="term" value="F:peptidyl-tRNA hydrolase activity"/>
    <property type="evidence" value="ECO:0007669"/>
    <property type="project" value="UniProtKB-EC"/>
</dbReference>
<organism evidence="4 5">
    <name type="scientific">Algoriphagus sediminis</name>
    <dbReference type="NCBI Taxonomy" id="3057113"/>
    <lineage>
        <taxon>Bacteria</taxon>
        <taxon>Pseudomonadati</taxon>
        <taxon>Bacteroidota</taxon>
        <taxon>Cytophagia</taxon>
        <taxon>Cytophagales</taxon>
        <taxon>Cyclobacteriaceae</taxon>
        <taxon>Algoriphagus</taxon>
    </lineage>
</organism>
<evidence type="ECO:0000256" key="1">
    <source>
        <dbReference type="ARBA" id="ARBA00010835"/>
    </source>
</evidence>
<dbReference type="PANTHER" id="PTHR47814:SF1">
    <property type="entry name" value="PEPTIDYL-TRNA HYDROLASE ARFB"/>
    <property type="match status" value="1"/>
</dbReference>
<dbReference type="Proteomes" id="UP001171916">
    <property type="component" value="Unassembled WGS sequence"/>
</dbReference>
<reference evidence="4" key="1">
    <citation type="submission" date="2023-06" db="EMBL/GenBank/DDBJ databases">
        <title>Robiginitalea aurantiacus sp. nov. and Algoriphagus sediminis sp. nov., isolated from coastal sediment.</title>
        <authorList>
            <person name="Zhou Z.Y."/>
            <person name="An J."/>
            <person name="Jia Y.W."/>
            <person name="Du Z.J."/>
        </authorList>
    </citation>
    <scope>NUCLEOTIDE SEQUENCE</scope>
    <source>
        <strain evidence="4">C2-7</strain>
    </source>
</reference>
<keyword evidence="4" id="KW-0378">Hydrolase</keyword>
<gene>
    <name evidence="4" type="primary">arfB</name>
    <name evidence="4" type="ORF">QVH07_06320</name>
</gene>
<evidence type="ECO:0000313" key="5">
    <source>
        <dbReference type="Proteomes" id="UP001171916"/>
    </source>
</evidence>
<keyword evidence="5" id="KW-1185">Reference proteome</keyword>
<dbReference type="Gene3D" id="3.30.160.20">
    <property type="match status" value="1"/>
</dbReference>